<gene>
    <name evidence="2" type="ORF">CERZMDRAFT_89923</name>
</gene>
<keyword evidence="3" id="KW-1185">Reference proteome</keyword>
<dbReference type="AlphaFoldDB" id="A0A6A6FTT4"/>
<reference evidence="2" key="1">
    <citation type="journal article" date="2020" name="Stud. Mycol.">
        <title>101 Dothideomycetes genomes: a test case for predicting lifestyles and emergence of pathogens.</title>
        <authorList>
            <person name="Haridas S."/>
            <person name="Albert R."/>
            <person name="Binder M."/>
            <person name="Bloem J."/>
            <person name="Labutti K."/>
            <person name="Salamov A."/>
            <person name="Andreopoulos B."/>
            <person name="Baker S."/>
            <person name="Barry K."/>
            <person name="Bills G."/>
            <person name="Bluhm B."/>
            <person name="Cannon C."/>
            <person name="Castanera R."/>
            <person name="Culley D."/>
            <person name="Daum C."/>
            <person name="Ezra D."/>
            <person name="Gonzalez J."/>
            <person name="Henrissat B."/>
            <person name="Kuo A."/>
            <person name="Liang C."/>
            <person name="Lipzen A."/>
            <person name="Lutzoni F."/>
            <person name="Magnuson J."/>
            <person name="Mondo S."/>
            <person name="Nolan M."/>
            <person name="Ohm R."/>
            <person name="Pangilinan J."/>
            <person name="Park H.-J."/>
            <person name="Ramirez L."/>
            <person name="Alfaro M."/>
            <person name="Sun H."/>
            <person name="Tritt A."/>
            <person name="Yoshinaga Y."/>
            <person name="Zwiers L.-H."/>
            <person name="Turgeon B."/>
            <person name="Goodwin S."/>
            <person name="Spatafora J."/>
            <person name="Crous P."/>
            <person name="Grigoriev I."/>
        </authorList>
    </citation>
    <scope>NUCLEOTIDE SEQUENCE</scope>
    <source>
        <strain evidence="2">SCOH1-5</strain>
    </source>
</reference>
<dbReference type="Proteomes" id="UP000799539">
    <property type="component" value="Unassembled WGS sequence"/>
</dbReference>
<evidence type="ECO:0000256" key="1">
    <source>
        <dbReference type="SAM" id="MobiDB-lite"/>
    </source>
</evidence>
<evidence type="ECO:0000313" key="2">
    <source>
        <dbReference type="EMBL" id="KAF2216608.1"/>
    </source>
</evidence>
<proteinExistence type="predicted"/>
<organism evidence="2 3">
    <name type="scientific">Cercospora zeae-maydis SCOH1-5</name>
    <dbReference type="NCBI Taxonomy" id="717836"/>
    <lineage>
        <taxon>Eukaryota</taxon>
        <taxon>Fungi</taxon>
        <taxon>Dikarya</taxon>
        <taxon>Ascomycota</taxon>
        <taxon>Pezizomycotina</taxon>
        <taxon>Dothideomycetes</taxon>
        <taxon>Dothideomycetidae</taxon>
        <taxon>Mycosphaerellales</taxon>
        <taxon>Mycosphaerellaceae</taxon>
        <taxon>Cercospora</taxon>
    </lineage>
</organism>
<dbReference type="EMBL" id="ML992664">
    <property type="protein sequence ID" value="KAF2216608.1"/>
    <property type="molecule type" value="Genomic_DNA"/>
</dbReference>
<accession>A0A6A6FTT4</accession>
<name>A0A6A6FTT4_9PEZI</name>
<feature type="region of interest" description="Disordered" evidence="1">
    <location>
        <begin position="453"/>
        <end position="476"/>
    </location>
</feature>
<dbReference type="OrthoDB" id="270167at2759"/>
<sequence>MRLAKHHIFLVPCKRPGTSSGRDVLRFNGKCISHLLDLSTEVPFEQDVESVKPALHAFFRDRSKMAADERKMKLHHGNFSTVVAEVFAMEAGGDPRIPAEQREADARKDKIAIILNTMECGLTISERFRDPMIHLSQNQCYQDLMLLSLAAQDPGALCSVGAPLPITDHVHSWIYTPTVSDSGLNNTKTLQHLPDRANIAVSTNGTEHFIQLDLKFLKSGRREQHPLDPDALALARDFIAVCNEKKLGRNRKRYLMHDRKANLLFGSMEEVYTETLACVLICGPDWMSDVCQRYSMSRWRVDLKGAVELLVALRNTCGRWPSQAWNERATAFVMDFVNFLIIRGLPSRQILRPEKWRPVWVPTAPGGKVVTFVPDGNRHIRPAVPTILVNPDYVHLARLWILEPRPYPTENKDLNLIPNHEEWTLLGKSVLFSDDLSLGQLTSHDGFLKESQKVFGRRRPTQQNPKPNGVHRERKL</sequence>
<protein>
    <submittedName>
        <fullName evidence="2">Uncharacterized protein</fullName>
    </submittedName>
</protein>
<evidence type="ECO:0000313" key="3">
    <source>
        <dbReference type="Proteomes" id="UP000799539"/>
    </source>
</evidence>